<dbReference type="GO" id="GO:0005737">
    <property type="term" value="C:cytoplasm"/>
    <property type="evidence" value="ECO:0007669"/>
    <property type="project" value="TreeGrafter"/>
</dbReference>
<dbReference type="PANTHER" id="PTHR46042">
    <property type="entry name" value="DIPHTHINE METHYLTRANSFERASE"/>
    <property type="match status" value="1"/>
</dbReference>
<dbReference type="SMART" id="SM00320">
    <property type="entry name" value="WD40"/>
    <property type="match status" value="2"/>
</dbReference>
<dbReference type="SUPFAM" id="SSF50978">
    <property type="entry name" value="WD40 repeat-like"/>
    <property type="match status" value="1"/>
</dbReference>
<proteinExistence type="inferred from homology"/>
<dbReference type="PROSITE" id="PS50294">
    <property type="entry name" value="WD_REPEATS_REGION"/>
    <property type="match status" value="1"/>
</dbReference>
<keyword evidence="2 8" id="KW-0853">WD repeat</keyword>
<evidence type="ECO:0000313" key="10">
    <source>
        <dbReference type="Proteomes" id="UP001461498"/>
    </source>
</evidence>
<protein>
    <recommendedName>
        <fullName evidence="6">methylated diphthine methylhydrolase</fullName>
        <ecNumber evidence="6">3.1.1.97</ecNumber>
    </recommendedName>
</protein>
<organism evidence="9 10">
    <name type="scientific">Rhynocoris fuscipes</name>
    <dbReference type="NCBI Taxonomy" id="488301"/>
    <lineage>
        <taxon>Eukaryota</taxon>
        <taxon>Metazoa</taxon>
        <taxon>Ecdysozoa</taxon>
        <taxon>Arthropoda</taxon>
        <taxon>Hexapoda</taxon>
        <taxon>Insecta</taxon>
        <taxon>Pterygota</taxon>
        <taxon>Neoptera</taxon>
        <taxon>Paraneoptera</taxon>
        <taxon>Hemiptera</taxon>
        <taxon>Heteroptera</taxon>
        <taxon>Panheteroptera</taxon>
        <taxon>Cimicomorpha</taxon>
        <taxon>Reduviidae</taxon>
        <taxon>Harpactorinae</taxon>
        <taxon>Harpactorini</taxon>
        <taxon>Rhynocoris</taxon>
    </lineage>
</organism>
<dbReference type="PANTHER" id="PTHR46042:SF1">
    <property type="entry name" value="DIPHTHINE METHYLTRANSFERASE"/>
    <property type="match status" value="1"/>
</dbReference>
<evidence type="ECO:0000256" key="7">
    <source>
        <dbReference type="ARBA" id="ARBA00047551"/>
    </source>
</evidence>
<dbReference type="EMBL" id="JAPXFL010000003">
    <property type="protein sequence ID" value="KAK9508793.1"/>
    <property type="molecule type" value="Genomic_DNA"/>
</dbReference>
<name>A0AAW1DF80_9HEMI</name>
<sequence length="366" mass="41711">MSSIEKITTFTTELNADTTEWCPIADYSDLFVCGTYQLNETEKTSKFNQESVQRIGYLYLFQICEENVGFIRLLQKLSMPGILDCKWFRMKIEEHIFLAVVNAVGELRILELLKNGNEPYLNEVQLIKVTTESNTLLLSLDCSCAITNNDVKIIVSNSAGEVTLISYKDGSFVVDDCWKLHQFEAWIVAFNYWNTNVFFSGGDDCKLHCFDIRVGRTTISNTTHTAGVTSMQMSPKQENTLVSGSYDEKILLWDIRNMKIPINSLDVGGGVWRLKWESKMGHEICASCMYFGSVVVNESNTEIIAEYKEHKSINYGIDWSLLSEEKIYQNLNIDKCEDFKCNLITVCSFYDNLLSLALVKIPKEST</sequence>
<comment type="similarity">
    <text evidence="5">Belongs to the DPH7 family.</text>
</comment>
<evidence type="ECO:0000256" key="1">
    <source>
        <dbReference type="ARBA" id="ARBA00005156"/>
    </source>
</evidence>
<feature type="repeat" description="WD" evidence="8">
    <location>
        <begin position="221"/>
        <end position="263"/>
    </location>
</feature>
<dbReference type="EMBL" id="JAPXFL010000003">
    <property type="protein sequence ID" value="KAK9508792.1"/>
    <property type="molecule type" value="Genomic_DNA"/>
</dbReference>
<dbReference type="Proteomes" id="UP001461498">
    <property type="component" value="Unassembled WGS sequence"/>
</dbReference>
<dbReference type="GO" id="GO:0061685">
    <property type="term" value="F:diphthine methylesterase activity"/>
    <property type="evidence" value="ECO:0007669"/>
    <property type="project" value="UniProtKB-EC"/>
</dbReference>
<dbReference type="AlphaFoldDB" id="A0AAW1DF80"/>
<dbReference type="InterPro" id="IPR019775">
    <property type="entry name" value="WD40_repeat_CS"/>
</dbReference>
<dbReference type="Pfam" id="PF00400">
    <property type="entry name" value="WD40"/>
    <property type="match status" value="1"/>
</dbReference>
<dbReference type="InterPro" id="IPR015943">
    <property type="entry name" value="WD40/YVTN_repeat-like_dom_sf"/>
</dbReference>
<comment type="caution">
    <text evidence="9">The sequence shown here is derived from an EMBL/GenBank/DDBJ whole genome shotgun (WGS) entry which is preliminary data.</text>
</comment>
<evidence type="ECO:0000256" key="8">
    <source>
        <dbReference type="PROSITE-ProRule" id="PRU00221"/>
    </source>
</evidence>
<dbReference type="GO" id="GO:0017183">
    <property type="term" value="P:protein histidyl modification to diphthamide"/>
    <property type="evidence" value="ECO:0007669"/>
    <property type="project" value="TreeGrafter"/>
</dbReference>
<dbReference type="EC" id="3.1.1.97" evidence="6"/>
<reference evidence="9 10" key="1">
    <citation type="submission" date="2022-12" db="EMBL/GenBank/DDBJ databases">
        <title>Chromosome-level genome assembly of true bugs.</title>
        <authorList>
            <person name="Ma L."/>
            <person name="Li H."/>
        </authorList>
    </citation>
    <scope>NUCLEOTIDE SEQUENCE [LARGE SCALE GENOMIC DNA]</scope>
    <source>
        <strain evidence="9">Lab_2022b</strain>
    </source>
</reference>
<gene>
    <name evidence="9" type="ORF">O3M35_006263</name>
</gene>
<dbReference type="PROSITE" id="PS50082">
    <property type="entry name" value="WD_REPEATS_2"/>
    <property type="match status" value="1"/>
</dbReference>
<comment type="catalytic activity">
    <reaction evidence="7">
        <text>diphthine methyl ester-[translation elongation factor 2] + H2O = diphthine-[translation elongation factor 2] + methanol + H(+)</text>
        <dbReference type="Rhea" id="RHEA:42656"/>
        <dbReference type="Rhea" id="RHEA-COMP:10172"/>
        <dbReference type="Rhea" id="RHEA-COMP:10173"/>
        <dbReference type="ChEBI" id="CHEBI:15377"/>
        <dbReference type="ChEBI" id="CHEBI:15378"/>
        <dbReference type="ChEBI" id="CHEBI:17790"/>
        <dbReference type="ChEBI" id="CHEBI:79005"/>
        <dbReference type="ChEBI" id="CHEBI:82696"/>
        <dbReference type="EC" id="3.1.1.97"/>
    </reaction>
</comment>
<dbReference type="PROSITE" id="PS00678">
    <property type="entry name" value="WD_REPEATS_1"/>
    <property type="match status" value="1"/>
</dbReference>
<dbReference type="InterPro" id="IPR052415">
    <property type="entry name" value="Diphthine_MTase"/>
</dbReference>
<keyword evidence="3" id="KW-0677">Repeat</keyword>
<dbReference type="InterPro" id="IPR036322">
    <property type="entry name" value="WD40_repeat_dom_sf"/>
</dbReference>
<dbReference type="InterPro" id="IPR001680">
    <property type="entry name" value="WD40_rpt"/>
</dbReference>
<evidence type="ECO:0000256" key="3">
    <source>
        <dbReference type="ARBA" id="ARBA00022737"/>
    </source>
</evidence>
<evidence type="ECO:0000256" key="6">
    <source>
        <dbReference type="ARBA" id="ARBA00039131"/>
    </source>
</evidence>
<keyword evidence="10" id="KW-1185">Reference proteome</keyword>
<evidence type="ECO:0000256" key="2">
    <source>
        <dbReference type="ARBA" id="ARBA00022574"/>
    </source>
</evidence>
<evidence type="ECO:0000256" key="4">
    <source>
        <dbReference type="ARBA" id="ARBA00022801"/>
    </source>
</evidence>
<evidence type="ECO:0000256" key="5">
    <source>
        <dbReference type="ARBA" id="ARBA00038092"/>
    </source>
</evidence>
<accession>A0AAW1DF80</accession>
<keyword evidence="4" id="KW-0378">Hydrolase</keyword>
<evidence type="ECO:0000313" key="9">
    <source>
        <dbReference type="EMBL" id="KAK9508793.1"/>
    </source>
</evidence>
<comment type="pathway">
    <text evidence="1">Protein modification; peptidyl-diphthamide biosynthesis.</text>
</comment>
<dbReference type="Gene3D" id="2.130.10.10">
    <property type="entry name" value="YVTN repeat-like/Quinoprotein amine dehydrogenase"/>
    <property type="match status" value="1"/>
</dbReference>